<keyword evidence="2" id="KW-1185">Reference proteome</keyword>
<dbReference type="EMBL" id="CALOZG010000029">
    <property type="protein sequence ID" value="CAH4032643.1"/>
    <property type="molecule type" value="Genomic_DNA"/>
</dbReference>
<comment type="caution">
    <text evidence="1">The sequence shown here is derived from an EMBL/GenBank/DDBJ whole genome shotgun (WGS) entry which is preliminary data.</text>
</comment>
<dbReference type="Proteomes" id="UP001152562">
    <property type="component" value="Unassembled WGS sequence"/>
</dbReference>
<organism evidence="1 2">
    <name type="scientific">Pieris brassicae</name>
    <name type="common">White butterfly</name>
    <name type="synonym">Large white butterfly</name>
    <dbReference type="NCBI Taxonomy" id="7116"/>
    <lineage>
        <taxon>Eukaryota</taxon>
        <taxon>Metazoa</taxon>
        <taxon>Ecdysozoa</taxon>
        <taxon>Arthropoda</taxon>
        <taxon>Hexapoda</taxon>
        <taxon>Insecta</taxon>
        <taxon>Pterygota</taxon>
        <taxon>Neoptera</taxon>
        <taxon>Endopterygota</taxon>
        <taxon>Lepidoptera</taxon>
        <taxon>Glossata</taxon>
        <taxon>Ditrysia</taxon>
        <taxon>Papilionoidea</taxon>
        <taxon>Pieridae</taxon>
        <taxon>Pierinae</taxon>
        <taxon>Pieris</taxon>
    </lineage>
</organism>
<name>A0A9P0TPT4_PIEBR</name>
<evidence type="ECO:0000313" key="2">
    <source>
        <dbReference type="Proteomes" id="UP001152562"/>
    </source>
</evidence>
<sequence>MACNEALAEISVDNVGVLLGRQTHAKTQCRQPQNLLMNRIPETIIEVPRNFISPPMKMPYSAIDYKQLTPLPPKILSPPSTTIVTDCSPTVCKNLANTLQLMIVCNLLQGHKGGSDLALQLASPLINDVISSPSFSCGCPNPLFQNQVPNIGTNFARPPPFNSAPVNTCPKHSLLNMLGMFSN</sequence>
<gene>
    <name evidence="1" type="ORF">PIBRA_LOCUS9012</name>
</gene>
<evidence type="ECO:0000313" key="1">
    <source>
        <dbReference type="EMBL" id="CAH4032643.1"/>
    </source>
</evidence>
<proteinExistence type="predicted"/>
<dbReference type="AlphaFoldDB" id="A0A9P0TPT4"/>
<protein>
    <submittedName>
        <fullName evidence="1">Uncharacterized protein</fullName>
    </submittedName>
</protein>
<accession>A0A9P0TPT4</accession>
<reference evidence="1" key="1">
    <citation type="submission" date="2022-05" db="EMBL/GenBank/DDBJ databases">
        <authorList>
            <person name="Okamura Y."/>
        </authorList>
    </citation>
    <scope>NUCLEOTIDE SEQUENCE</scope>
</reference>